<organism evidence="2 3">
    <name type="scientific">Azomonas agilis</name>
    <dbReference type="NCBI Taxonomy" id="116849"/>
    <lineage>
        <taxon>Bacteria</taxon>
        <taxon>Pseudomonadati</taxon>
        <taxon>Pseudomonadota</taxon>
        <taxon>Gammaproteobacteria</taxon>
        <taxon>Pseudomonadales</taxon>
        <taxon>Pseudomonadaceae</taxon>
        <taxon>Azomonas</taxon>
    </lineage>
</organism>
<dbReference type="InterPro" id="IPR032118">
    <property type="entry name" value="Phage_holin_HP1"/>
</dbReference>
<dbReference type="RefSeq" id="WP_144573365.1">
    <property type="nucleotide sequence ID" value="NZ_VLKG01000019.1"/>
</dbReference>
<sequence>MLPEKLPSTLSYGGGALSILSAMTLTDWGILIGILTAIGTYLVNHYFRWRCSRQDYYFKLRRDQREQELHDLKKQQLKGEVSP</sequence>
<dbReference type="OrthoDB" id="7032682at2"/>
<evidence type="ECO:0000256" key="1">
    <source>
        <dbReference type="SAM" id="Phobius"/>
    </source>
</evidence>
<evidence type="ECO:0000313" key="3">
    <source>
        <dbReference type="Proteomes" id="UP000319627"/>
    </source>
</evidence>
<dbReference type="Pfam" id="PF16080">
    <property type="entry name" value="Phage_holin_2_3"/>
    <property type="match status" value="1"/>
</dbReference>
<protein>
    <submittedName>
        <fullName evidence="2">Holin family HP1 protein</fullName>
    </submittedName>
</protein>
<name>A0A562HYF1_9GAMM</name>
<feature type="transmembrane region" description="Helical" evidence="1">
    <location>
        <begin position="20"/>
        <end position="43"/>
    </location>
</feature>
<evidence type="ECO:0000313" key="2">
    <source>
        <dbReference type="EMBL" id="TWH63807.1"/>
    </source>
</evidence>
<dbReference type="Proteomes" id="UP000319627">
    <property type="component" value="Unassembled WGS sequence"/>
</dbReference>
<dbReference type="AlphaFoldDB" id="A0A562HYF1"/>
<proteinExistence type="predicted"/>
<keyword evidence="1" id="KW-0472">Membrane</keyword>
<keyword evidence="3" id="KW-1185">Reference proteome</keyword>
<keyword evidence="1" id="KW-0812">Transmembrane</keyword>
<gene>
    <name evidence="2" type="ORF">LX59_03110</name>
</gene>
<keyword evidence="1" id="KW-1133">Transmembrane helix</keyword>
<reference evidence="2 3" key="1">
    <citation type="submission" date="2019-07" db="EMBL/GenBank/DDBJ databases">
        <title>Genomic Encyclopedia of Type Strains, Phase I: the one thousand microbial genomes (KMG-I) project.</title>
        <authorList>
            <person name="Kyrpides N."/>
        </authorList>
    </citation>
    <scope>NUCLEOTIDE SEQUENCE [LARGE SCALE GENOMIC DNA]</scope>
    <source>
        <strain evidence="2 3">DSM 375</strain>
    </source>
</reference>
<accession>A0A562HYF1</accession>
<dbReference type="EMBL" id="VLKG01000019">
    <property type="protein sequence ID" value="TWH63807.1"/>
    <property type="molecule type" value="Genomic_DNA"/>
</dbReference>
<comment type="caution">
    <text evidence="2">The sequence shown here is derived from an EMBL/GenBank/DDBJ whole genome shotgun (WGS) entry which is preliminary data.</text>
</comment>